<name>A0ACB8BML3_9AGAM</name>
<gene>
    <name evidence="1" type="ORF">BV22DRAFT_990976</name>
</gene>
<organism evidence="1 2">
    <name type="scientific">Leucogyrophana mollusca</name>
    <dbReference type="NCBI Taxonomy" id="85980"/>
    <lineage>
        <taxon>Eukaryota</taxon>
        <taxon>Fungi</taxon>
        <taxon>Dikarya</taxon>
        <taxon>Basidiomycota</taxon>
        <taxon>Agaricomycotina</taxon>
        <taxon>Agaricomycetes</taxon>
        <taxon>Agaricomycetidae</taxon>
        <taxon>Boletales</taxon>
        <taxon>Boletales incertae sedis</taxon>
        <taxon>Leucogyrophana</taxon>
    </lineage>
</organism>
<dbReference type="EMBL" id="MU266371">
    <property type="protein sequence ID" value="KAH7927156.1"/>
    <property type="molecule type" value="Genomic_DNA"/>
</dbReference>
<evidence type="ECO:0000313" key="1">
    <source>
        <dbReference type="EMBL" id="KAH7927156.1"/>
    </source>
</evidence>
<feature type="non-terminal residue" evidence="1">
    <location>
        <position position="1"/>
    </location>
</feature>
<sequence length="71" mass="8085">KVLTNKDGEKYIDLGKSKRATVRPFKGNVYVDIREYFGTDGEQKPGKKGISLSVEQWDLLKNSIDTIDSFF</sequence>
<reference evidence="1" key="1">
    <citation type="journal article" date="2021" name="New Phytol.">
        <title>Evolutionary innovations through gain and loss of genes in the ectomycorrhizal Boletales.</title>
        <authorList>
            <person name="Wu G."/>
            <person name="Miyauchi S."/>
            <person name="Morin E."/>
            <person name="Kuo A."/>
            <person name="Drula E."/>
            <person name="Varga T."/>
            <person name="Kohler A."/>
            <person name="Feng B."/>
            <person name="Cao Y."/>
            <person name="Lipzen A."/>
            <person name="Daum C."/>
            <person name="Hundley H."/>
            <person name="Pangilinan J."/>
            <person name="Johnson J."/>
            <person name="Barry K."/>
            <person name="LaButti K."/>
            <person name="Ng V."/>
            <person name="Ahrendt S."/>
            <person name="Min B."/>
            <person name="Choi I.G."/>
            <person name="Park H."/>
            <person name="Plett J.M."/>
            <person name="Magnuson J."/>
            <person name="Spatafora J.W."/>
            <person name="Nagy L.G."/>
            <person name="Henrissat B."/>
            <person name="Grigoriev I.V."/>
            <person name="Yang Z.L."/>
            <person name="Xu J."/>
            <person name="Martin F.M."/>
        </authorList>
    </citation>
    <scope>NUCLEOTIDE SEQUENCE</scope>
    <source>
        <strain evidence="1">KUC20120723A-06</strain>
    </source>
</reference>
<evidence type="ECO:0000313" key="2">
    <source>
        <dbReference type="Proteomes" id="UP000790709"/>
    </source>
</evidence>
<dbReference type="Proteomes" id="UP000790709">
    <property type="component" value="Unassembled WGS sequence"/>
</dbReference>
<feature type="non-terminal residue" evidence="1">
    <location>
        <position position="71"/>
    </location>
</feature>
<comment type="caution">
    <text evidence="1">The sequence shown here is derived from an EMBL/GenBank/DDBJ whole genome shotgun (WGS) entry which is preliminary data.</text>
</comment>
<proteinExistence type="predicted"/>
<keyword evidence="2" id="KW-1185">Reference proteome</keyword>
<protein>
    <submittedName>
        <fullName evidence="1">SsDNA-binding transcriptional regulator</fullName>
    </submittedName>
</protein>
<accession>A0ACB8BML3</accession>